<protein>
    <submittedName>
        <fullName evidence="1">Copper-containing nitrite reductase</fullName>
        <ecNumber evidence="1">1.7.2.1</ecNumber>
    </submittedName>
</protein>
<feature type="binding site" evidence="2">
    <location>
        <position position="507"/>
    </location>
    <ligand>
        <name>Cu(2+)</name>
        <dbReference type="ChEBI" id="CHEBI:29036"/>
        <label>2</label>
    </ligand>
</feature>
<feature type="binding site" evidence="2">
    <location>
        <position position="508"/>
    </location>
    <ligand>
        <name>Cu(2+)</name>
        <dbReference type="ChEBI" id="CHEBI:29036"/>
        <label>1</label>
    </ligand>
</feature>
<reference evidence="1" key="2">
    <citation type="journal article" date="2012" name="Genes (Basel)">
        <title>Comparative Genomics of Aeschynomene Symbionts: Insights into the Ecological Lifestyle of Nod-Independent Photosynthetic Bradyrhizobia.</title>
        <authorList>
            <person name="Mornico D."/>
            <person name="Miche L."/>
            <person name="Bena G."/>
            <person name="Nouwen N."/>
            <person name="Vermeglio A."/>
            <person name="Vallenet D."/>
            <person name="Smith A.A.T."/>
            <person name="Giraud E."/>
            <person name="Medigue C."/>
            <person name="Moulin L."/>
        </authorList>
    </citation>
    <scope>NUCLEOTIDE SEQUENCE</scope>
    <source>
        <strain evidence="1">ORS375</strain>
    </source>
</reference>
<name>A0ACD6B9I4_BRAS3</name>
<feature type="binding site" evidence="2">
    <location>
        <position position="472"/>
    </location>
    <ligand>
        <name>Cu(2+)</name>
        <dbReference type="ChEBI" id="CHEBI:29036"/>
        <label>2</label>
    </ligand>
</feature>
<feature type="binding site" evidence="2">
    <location>
        <position position="470"/>
    </location>
    <ligand>
        <name>Cu(2+)</name>
        <dbReference type="ChEBI" id="CHEBI:29036"/>
        <label>2</label>
    </ligand>
</feature>
<feature type="binding site" evidence="2">
    <location>
        <position position="664"/>
    </location>
    <ligand>
        <name>Cu(2+)</name>
        <dbReference type="ChEBI" id="CHEBI:29036"/>
        <label>2</label>
    </ligand>
</feature>
<accession>H0SHH5</accession>
<proteinExistence type="evidence at protein level"/>
<accession>A0ACD6B9I4</accession>
<reference evidence="2" key="3">
    <citation type="journal article" date="2021" name="FEBS J.">
        <title>Reverse protein engineering of a novel 4-domain copper nitrite reductase reveals functional regulation by protein-protein interaction.</title>
        <authorList>
            <person name="Sasaki D."/>
            <person name="Watanabe T.F."/>
            <person name="Eady R.R."/>
            <person name="Garratt R.C."/>
            <person name="Antonyuk S.V."/>
            <person name="Hasnain S.S."/>
        </authorList>
    </citation>
    <scope>X-RAY CRYSTALLOGRAPHY (2.87 ANGSTROMS) OF 385-698 IN COMPLEX WITH CU(2+)</scope>
</reference>
<sequence>MDRMLHRLVDAARRWSILLAGLVLIVGGFAWATLSDRPSNPTPTRGEADARQTSKSASTTGRSAPSVPATRPGSNPDATRPPVPPRTDQPARSTQARHAPAQRPSATADQRGATAAAEATTGQSRQASPSSSPTPAATTSSGDPAAGRLVFRKCQACHSIEPGKNLLGPSLAGIIGRTAGTAPNYDYSPAMKGAGIVWTAQTLDRYLKDPAAVVPGNKMPFPGLKTDHDRADVIAFLAASSAGAAAASARPPPTSSTPASTPQGANGAAIGYVADAKYTLRSGIAEGRMVYIGVGGAIDGKVNPVLTAVEGQVVQLTLINGEGAEHDIVFPDQDAKSPRVTGKGASTTIAFRPAKSGDFSYFCSVPGHRLAGMEGQFLVTPRPAPQTVVEADISREPDDVPPPIGKRAPQTVRVDLLSVELEGRLAEGTTFGYWTFNGKVPGPLLRVRVGDTVEIHLKNAADSAMIHSVDFHAAIAPGGGAAALQVEPGGEKAITWKALVPGLFVYHCATPMVAEHIANGMYGMILVEPEGGLPPVDHEFYVMQGEIYSDIPYGQHGSAEFSVEKLLAERPEYFVFNGSVGALSKLHPLKAKVGDTVRIFFGVGGPNHASSFHVIGEIFDKVDLFGGLTTPPLAGIQTVTVPPGGAAIAEFKVEVPGTYTLVDHALARAERGLLGILHVQGPENPDIYNGVALPGAGH</sequence>
<dbReference type="EMBL" id="CAFI01000195">
    <property type="protein sequence ID" value="CCD93652.1"/>
    <property type="molecule type" value="Genomic_DNA"/>
</dbReference>
<feature type="binding site" evidence="2">
    <location>
        <position position="516"/>
    </location>
    <ligand>
        <name>Cu(2+)</name>
        <dbReference type="ChEBI" id="CHEBI:29036"/>
        <label>1</label>
    </ligand>
</feature>
<dbReference type="EC" id="1.7.2.1" evidence="1"/>
<feature type="binding site" evidence="2">
    <location>
        <position position="467"/>
    </location>
    <ligand>
        <name>Cu(2+)</name>
        <dbReference type="ChEBI" id="CHEBI:29036"/>
        <label>1</label>
    </ligand>
</feature>
<reference evidence="1" key="1">
    <citation type="submission" date="2011-09" db="EMBL/GenBank/DDBJ databases">
        <authorList>
            <person name="Rouy Z."/>
        </authorList>
    </citation>
    <scope>NUCLEOTIDE SEQUENCE</scope>
    <source>
        <strain evidence="1">ORS375</strain>
    </source>
</reference>
<dbReference type="PDB" id="6THE">
    <property type="method" value="X-ray"/>
    <property type="resolution" value="2.87 A"/>
    <property type="chains" value="A=385-698"/>
</dbReference>
<evidence type="ECO:0000313" key="1">
    <source>
        <dbReference type="EMBL" id="CCD93652.1"/>
    </source>
</evidence>
<keyword evidence="1" id="KW-0560">Oxidoreductase</keyword>
<evidence type="ECO:0007829" key="2">
    <source>
        <dbReference type="PDB" id="6THE"/>
    </source>
</evidence>
<keyword evidence="2" id="KW-0002">3D-structure</keyword>
<comment type="caution">
    <text evidence="1">The sequence shown here is derived from an EMBL/GenBank/DDBJ whole genome shotgun (WGS) entry which is preliminary data.</text>
</comment>
<organism evidence="1">
    <name type="scientific">Bradyrhizobium sp. (strain ORS 375)</name>
    <dbReference type="NCBI Taxonomy" id="566679"/>
    <lineage>
        <taxon>Bacteria</taxon>
        <taxon>Pseudomonadati</taxon>
        <taxon>Pseudomonadota</taxon>
        <taxon>Alphaproteobacteria</taxon>
        <taxon>Hyphomicrobiales</taxon>
        <taxon>Nitrobacteraceae</taxon>
        <taxon>Bradyrhizobium</taxon>
    </lineage>
</organism>
<keyword evidence="2" id="KW-0479">Metal-binding</keyword>
<feature type="binding site" evidence="2">
    <location>
        <position position="521"/>
    </location>
    <ligand>
        <name>Cu(2+)</name>
        <dbReference type="ChEBI" id="CHEBI:29036"/>
        <label>1</label>
    </ligand>
</feature>
<gene>
    <name evidence="1" type="ORF">BRAO375_2740002</name>
</gene>